<evidence type="ECO:0000313" key="9">
    <source>
        <dbReference type="Proteomes" id="UP000318538"/>
    </source>
</evidence>
<dbReference type="PROSITE" id="PS00107">
    <property type="entry name" value="PROTEIN_KINASE_ATP"/>
    <property type="match status" value="1"/>
</dbReference>
<dbReference type="OrthoDB" id="6111975at2"/>
<dbReference type="GO" id="GO:0005524">
    <property type="term" value="F:ATP binding"/>
    <property type="evidence" value="ECO:0007669"/>
    <property type="project" value="UniProtKB-UniRule"/>
</dbReference>
<name>A0A517N760_9BACT</name>
<dbReference type="CDD" id="cd14014">
    <property type="entry name" value="STKc_PknB_like"/>
    <property type="match status" value="1"/>
</dbReference>
<dbReference type="Gene3D" id="3.30.200.20">
    <property type="entry name" value="Phosphorylase Kinase, domain 1"/>
    <property type="match status" value="1"/>
</dbReference>
<dbReference type="GO" id="GO:0004674">
    <property type="term" value="F:protein serine/threonine kinase activity"/>
    <property type="evidence" value="ECO:0007669"/>
    <property type="project" value="UniProtKB-EC"/>
</dbReference>
<reference evidence="8 9" key="1">
    <citation type="submission" date="2019-02" db="EMBL/GenBank/DDBJ databases">
        <title>Deep-cultivation of Planctomycetes and their phenomic and genomic characterization uncovers novel biology.</title>
        <authorList>
            <person name="Wiegand S."/>
            <person name="Jogler M."/>
            <person name="Boedeker C."/>
            <person name="Pinto D."/>
            <person name="Vollmers J."/>
            <person name="Rivas-Marin E."/>
            <person name="Kohn T."/>
            <person name="Peeters S.H."/>
            <person name="Heuer A."/>
            <person name="Rast P."/>
            <person name="Oberbeckmann S."/>
            <person name="Bunk B."/>
            <person name="Jeske O."/>
            <person name="Meyerdierks A."/>
            <person name="Storesund J.E."/>
            <person name="Kallscheuer N."/>
            <person name="Luecker S."/>
            <person name="Lage O.M."/>
            <person name="Pohl T."/>
            <person name="Merkel B.J."/>
            <person name="Hornburger P."/>
            <person name="Mueller R.-W."/>
            <person name="Bruemmer F."/>
            <person name="Labrenz M."/>
            <person name="Spormann A.M."/>
            <person name="Op den Camp H."/>
            <person name="Overmann J."/>
            <person name="Amann R."/>
            <person name="Jetten M.S.M."/>
            <person name="Mascher T."/>
            <person name="Medema M.H."/>
            <person name="Devos D.P."/>
            <person name="Kaster A.-K."/>
            <person name="Ovreas L."/>
            <person name="Rohde M."/>
            <person name="Galperin M.Y."/>
            <person name="Jogler C."/>
        </authorList>
    </citation>
    <scope>NUCLEOTIDE SEQUENCE [LARGE SCALE GENOMIC DNA]</scope>
    <source>
        <strain evidence="8 9">K22_7</strain>
    </source>
</reference>
<keyword evidence="3 8" id="KW-0418">Kinase</keyword>
<dbReference type="EC" id="2.7.11.1" evidence="8"/>
<organism evidence="8 9">
    <name type="scientific">Rubripirellula lacrimiformis</name>
    <dbReference type="NCBI Taxonomy" id="1930273"/>
    <lineage>
        <taxon>Bacteria</taxon>
        <taxon>Pseudomonadati</taxon>
        <taxon>Planctomycetota</taxon>
        <taxon>Planctomycetia</taxon>
        <taxon>Pirellulales</taxon>
        <taxon>Pirellulaceae</taxon>
        <taxon>Rubripirellula</taxon>
    </lineage>
</organism>
<dbReference type="Gene3D" id="1.10.510.10">
    <property type="entry name" value="Transferase(Phosphotransferase) domain 1"/>
    <property type="match status" value="1"/>
</dbReference>
<accession>A0A517N760</accession>
<dbReference type="SUPFAM" id="SSF56112">
    <property type="entry name" value="Protein kinase-like (PK-like)"/>
    <property type="match status" value="1"/>
</dbReference>
<keyword evidence="2 5" id="KW-0547">Nucleotide-binding</keyword>
<proteinExistence type="predicted"/>
<feature type="binding site" evidence="5">
    <location>
        <position position="156"/>
    </location>
    <ligand>
        <name>ATP</name>
        <dbReference type="ChEBI" id="CHEBI:30616"/>
    </ligand>
</feature>
<dbReference type="PROSITE" id="PS00108">
    <property type="entry name" value="PROTEIN_KINASE_ST"/>
    <property type="match status" value="1"/>
</dbReference>
<dbReference type="RefSeq" id="WP_145168767.1">
    <property type="nucleotide sequence ID" value="NZ_CP036525.1"/>
</dbReference>
<dbReference type="PROSITE" id="PS50011">
    <property type="entry name" value="PROTEIN_KINASE_DOM"/>
    <property type="match status" value="1"/>
</dbReference>
<feature type="domain" description="Protein kinase" evidence="7">
    <location>
        <begin position="127"/>
        <end position="393"/>
    </location>
</feature>
<keyword evidence="9" id="KW-1185">Reference proteome</keyword>
<dbReference type="PANTHER" id="PTHR43289">
    <property type="entry name" value="MITOGEN-ACTIVATED PROTEIN KINASE KINASE KINASE 20-RELATED"/>
    <property type="match status" value="1"/>
</dbReference>
<evidence type="ECO:0000256" key="3">
    <source>
        <dbReference type="ARBA" id="ARBA00022777"/>
    </source>
</evidence>
<dbReference type="EMBL" id="CP036525">
    <property type="protein sequence ID" value="QDT02989.1"/>
    <property type="molecule type" value="Genomic_DNA"/>
</dbReference>
<dbReference type="SMART" id="SM00220">
    <property type="entry name" value="S_TKc"/>
    <property type="match status" value="1"/>
</dbReference>
<evidence type="ECO:0000256" key="1">
    <source>
        <dbReference type="ARBA" id="ARBA00022679"/>
    </source>
</evidence>
<evidence type="ECO:0000256" key="5">
    <source>
        <dbReference type="PROSITE-ProRule" id="PRU10141"/>
    </source>
</evidence>
<evidence type="ECO:0000313" key="8">
    <source>
        <dbReference type="EMBL" id="QDT02989.1"/>
    </source>
</evidence>
<protein>
    <submittedName>
        <fullName evidence="8">Serine/threonine-protein kinase PrkC</fullName>
        <ecNumber evidence="8">2.7.11.1</ecNumber>
    </submittedName>
</protein>
<dbReference type="InterPro" id="IPR011009">
    <property type="entry name" value="Kinase-like_dom_sf"/>
</dbReference>
<evidence type="ECO:0000256" key="4">
    <source>
        <dbReference type="ARBA" id="ARBA00022840"/>
    </source>
</evidence>
<evidence type="ECO:0000259" key="7">
    <source>
        <dbReference type="PROSITE" id="PS50011"/>
    </source>
</evidence>
<dbReference type="InterPro" id="IPR000719">
    <property type="entry name" value="Prot_kinase_dom"/>
</dbReference>
<keyword evidence="1 8" id="KW-0808">Transferase</keyword>
<dbReference type="PANTHER" id="PTHR43289:SF34">
    <property type="entry name" value="SERINE_THREONINE-PROTEIN KINASE YBDM-RELATED"/>
    <property type="match status" value="1"/>
</dbReference>
<evidence type="ECO:0000256" key="6">
    <source>
        <dbReference type="SAM" id="MobiDB-lite"/>
    </source>
</evidence>
<feature type="region of interest" description="Disordered" evidence="6">
    <location>
        <begin position="487"/>
        <end position="508"/>
    </location>
</feature>
<dbReference type="Proteomes" id="UP000318538">
    <property type="component" value="Chromosome"/>
</dbReference>
<dbReference type="KEGG" id="rlc:K227x_13680"/>
<dbReference type="InterPro" id="IPR008271">
    <property type="entry name" value="Ser/Thr_kinase_AS"/>
</dbReference>
<gene>
    <name evidence="8" type="primary">prkC_9</name>
    <name evidence="8" type="ORF">K227x_13680</name>
</gene>
<dbReference type="InterPro" id="IPR017441">
    <property type="entry name" value="Protein_kinase_ATP_BS"/>
</dbReference>
<dbReference type="AlphaFoldDB" id="A0A517N760"/>
<dbReference type="Pfam" id="PF00069">
    <property type="entry name" value="Pkinase"/>
    <property type="match status" value="1"/>
</dbReference>
<feature type="region of interest" description="Disordered" evidence="6">
    <location>
        <begin position="56"/>
        <end position="77"/>
    </location>
</feature>
<sequence length="940" mass="101247">MIAMKTQCLTDEQLKRFLGGNMNDQAFGVVHDHVDGCESCQSRASDLDAGSVGDLGAWDDVGADESPGNSSPMGPIDPIEAESACQFAVHRLLDRRTIQDLSGVDPSGTNLSGTKLASSAIDQLGPYRILGEIGRGGMGTVCLAQHQRLKRRCAIKLLPPTRVAQPGWLDRFEREMAAVASLEHPGIVRASDAGTESGWHYLVMEYLDGLDLARVASRVGPLSIADACEVVRQASMALSHVHGNGLVHRDVKPSNLMLTRSGVVKLLDLGLVLAGDDPLSFDDRLTTVGHLMGTLPAMSPEQLMDSRGVDAAADVYSLGATLYRLIVDRWPFPSGGGIAARVLAITTQSPVPLAKVRSEVDSDLSNLVARMLDRDPAKRPSADRVAQQLQQWTGDANLKKLIRRAEAAPDAFSETGPAMLSAAAVDAPPPGRGRRRLIAGGFRSLGWLAAGVIAATVVIQIRAERGDIVVTTDGQDTQIAVLPDNGVDSAARNADPVSPMESPVQTEDTDSEAAVDPLYLGQDFDHWISVLKREQQIEAIGEAMRAIELLSREQPARRKEAARQTMLLTNQYGSVSYDHNPGWNSGIGNRDLDSSRFMGYLLQVAPKYGPEPLLGTLQEMLKVGNRHAKIAVVMTLQHYVDGWGSWTGSPESRNASRQYFAAMGQSAEGKEELTQLLAGLGEIARWSTAAQPVDRKGDGEAEFMTVSQSENTYLRQKAWGIARTLVVAADGTIDQPAWMIDYVQDQIDRAVTAYQNRSAESDLQAGARSAISPGGMTGTGMMGGFPQPVWVIDGDLLLAALEMQRDGLVTIPTDYAVAVMTAPFFAYFSDPADPQIAVDTLIQADANAKQLIAESIDQQLMLCEVIYDQNQDVQPFASLVGHSMFQLTGPIFAANVTATAPLVERISKLILATQNANDQAANLTTITQTLATLRQRIEEK</sequence>
<keyword evidence="4 5" id="KW-0067">ATP-binding</keyword>
<evidence type="ECO:0000256" key="2">
    <source>
        <dbReference type="ARBA" id="ARBA00022741"/>
    </source>
</evidence>